<evidence type="ECO:0000256" key="1">
    <source>
        <dbReference type="SAM" id="MobiDB-lite"/>
    </source>
</evidence>
<proteinExistence type="predicted"/>
<protein>
    <submittedName>
        <fullName evidence="2">Uncharacterized protein</fullName>
    </submittedName>
</protein>
<name>A0A091VNJ3_NIPNI</name>
<evidence type="ECO:0000313" key="3">
    <source>
        <dbReference type="Proteomes" id="UP000053283"/>
    </source>
</evidence>
<keyword evidence="3" id="KW-1185">Reference proteome</keyword>
<feature type="region of interest" description="Disordered" evidence="1">
    <location>
        <begin position="174"/>
        <end position="198"/>
    </location>
</feature>
<accession>A0A091VNJ3</accession>
<dbReference type="GO" id="GO:0031012">
    <property type="term" value="C:extracellular matrix"/>
    <property type="evidence" value="ECO:0007669"/>
    <property type="project" value="TreeGrafter"/>
</dbReference>
<dbReference type="PANTHER" id="PTHR33395:SF22">
    <property type="entry name" value="REVERSE TRANSCRIPTASE DOMAIN-CONTAINING PROTEIN"/>
    <property type="match status" value="1"/>
</dbReference>
<dbReference type="STRING" id="128390.A0A091VNJ3"/>
<dbReference type="PANTHER" id="PTHR33395">
    <property type="entry name" value="TRANSCRIPTASE, PUTATIVE-RELATED-RELATED"/>
    <property type="match status" value="1"/>
</dbReference>
<dbReference type="EMBL" id="KL411188">
    <property type="protein sequence ID" value="KFR04018.1"/>
    <property type="molecule type" value="Genomic_DNA"/>
</dbReference>
<evidence type="ECO:0000313" key="2">
    <source>
        <dbReference type="EMBL" id="KFR04018.1"/>
    </source>
</evidence>
<reference evidence="2 3" key="1">
    <citation type="submission" date="2014-04" db="EMBL/GenBank/DDBJ databases">
        <title>Genome evolution of avian class.</title>
        <authorList>
            <person name="Zhang G."/>
            <person name="Li C."/>
        </authorList>
    </citation>
    <scope>NUCLEOTIDE SEQUENCE [LARGE SCALE GENOMIC DNA]</scope>
    <source>
        <strain evidence="2">BGI_Y956</strain>
    </source>
</reference>
<sequence length="198" mass="22879">TLNFRRADFGLFRSLVDTVPWEAVLKGKGVQEGWTLFKEEVSKAQEQAIPMCRKSSRQGRRPAWLNRKLWLELKKKRRAYRLWKKGQATQEDYKDIGRLCREKIRKVKARLELNQARDVKNNKGINRYINQKRKVKESIPPLRSSSGKLVTTDEEKAEVLKNFFASVFTGNLSPHTSRVNGPFDGDQGGRGPPPVRED</sequence>
<gene>
    <name evidence="2" type="ORF">Y956_04669</name>
</gene>
<dbReference type="GO" id="GO:0007508">
    <property type="term" value="P:larval heart development"/>
    <property type="evidence" value="ECO:0007669"/>
    <property type="project" value="TreeGrafter"/>
</dbReference>
<feature type="non-terminal residue" evidence="2">
    <location>
        <position position="198"/>
    </location>
</feature>
<feature type="non-terminal residue" evidence="2">
    <location>
        <position position="1"/>
    </location>
</feature>
<dbReference type="Proteomes" id="UP000053283">
    <property type="component" value="Unassembled WGS sequence"/>
</dbReference>
<organism evidence="2 3">
    <name type="scientific">Nipponia nippon</name>
    <name type="common">Crested ibis</name>
    <name type="synonym">Ibis nippon</name>
    <dbReference type="NCBI Taxonomy" id="128390"/>
    <lineage>
        <taxon>Eukaryota</taxon>
        <taxon>Metazoa</taxon>
        <taxon>Chordata</taxon>
        <taxon>Craniata</taxon>
        <taxon>Vertebrata</taxon>
        <taxon>Euteleostomi</taxon>
        <taxon>Archelosauria</taxon>
        <taxon>Archosauria</taxon>
        <taxon>Dinosauria</taxon>
        <taxon>Saurischia</taxon>
        <taxon>Theropoda</taxon>
        <taxon>Coelurosauria</taxon>
        <taxon>Aves</taxon>
        <taxon>Neognathae</taxon>
        <taxon>Neoaves</taxon>
        <taxon>Aequornithes</taxon>
        <taxon>Pelecaniformes</taxon>
        <taxon>Threskiornithidae</taxon>
        <taxon>Nipponia</taxon>
    </lineage>
</organism>
<dbReference type="AlphaFoldDB" id="A0A091VNJ3"/>
<dbReference type="GO" id="GO:0061343">
    <property type="term" value="P:cell adhesion involved in heart morphogenesis"/>
    <property type="evidence" value="ECO:0007669"/>
    <property type="project" value="TreeGrafter"/>
</dbReference>